<dbReference type="SUPFAM" id="SSF46785">
    <property type="entry name" value="Winged helix' DNA-binding domain"/>
    <property type="match status" value="1"/>
</dbReference>
<dbReference type="Gene3D" id="3.30.1360.20">
    <property type="entry name" value="Transcriptional coactivator/pterin dehydratase"/>
    <property type="match status" value="1"/>
</dbReference>
<dbReference type="GO" id="GO:0032259">
    <property type="term" value="P:methylation"/>
    <property type="evidence" value="ECO:0007669"/>
    <property type="project" value="UniProtKB-KW"/>
</dbReference>
<feature type="domain" description="O-methyltransferase dimerisation" evidence="9">
    <location>
        <begin position="15"/>
        <end position="104"/>
    </location>
</feature>
<dbReference type="CDD" id="cd00913">
    <property type="entry name" value="PCD_DCoH_subfamily_a"/>
    <property type="match status" value="1"/>
</dbReference>
<dbReference type="InterPro" id="IPR036428">
    <property type="entry name" value="PCD_sf"/>
</dbReference>
<evidence type="ECO:0000259" key="9">
    <source>
        <dbReference type="Pfam" id="PF08100"/>
    </source>
</evidence>
<dbReference type="PANTHER" id="PTHR11746">
    <property type="entry name" value="O-METHYLTRANSFERASE"/>
    <property type="match status" value="1"/>
</dbReference>
<comment type="catalytic activity">
    <reaction evidence="1">
        <text>(4aS,6R)-4a-hydroxy-L-erythro-5,6,7,8-tetrahydrobiopterin = (6R)-L-erythro-6,7-dihydrobiopterin + H2O</text>
        <dbReference type="Rhea" id="RHEA:11920"/>
        <dbReference type="ChEBI" id="CHEBI:15377"/>
        <dbReference type="ChEBI" id="CHEBI:15642"/>
        <dbReference type="ChEBI" id="CHEBI:43120"/>
        <dbReference type="EC" id="4.2.1.96"/>
    </reaction>
</comment>
<dbReference type="Pfam" id="PF00891">
    <property type="entry name" value="Methyltransf_2"/>
    <property type="match status" value="1"/>
</dbReference>
<dbReference type="Proteomes" id="UP000743370">
    <property type="component" value="Unassembled WGS sequence"/>
</dbReference>
<dbReference type="EMBL" id="JABFOF010000006">
    <property type="protein sequence ID" value="KAG2396020.1"/>
    <property type="molecule type" value="Genomic_DNA"/>
</dbReference>
<dbReference type="GO" id="GO:0008124">
    <property type="term" value="F:4-alpha-hydroxytetrahydrobiopterin dehydratase activity"/>
    <property type="evidence" value="ECO:0007669"/>
    <property type="project" value="UniProtKB-EC"/>
</dbReference>
<evidence type="ECO:0000256" key="1">
    <source>
        <dbReference type="ARBA" id="ARBA00001554"/>
    </source>
</evidence>
<comment type="catalytic activity">
    <reaction evidence="7">
        <text>a 7-hydroxyisoflavone + S-adenosyl-L-methionine = a 7-methoxyisoflavone + S-adenosyl-L-homocysteine + H(+)</text>
        <dbReference type="Rhea" id="RHEA:17933"/>
        <dbReference type="ChEBI" id="CHEBI:15378"/>
        <dbReference type="ChEBI" id="CHEBI:55465"/>
        <dbReference type="ChEBI" id="CHEBI:57856"/>
        <dbReference type="ChEBI" id="CHEBI:59789"/>
        <dbReference type="ChEBI" id="CHEBI:140356"/>
        <dbReference type="EC" id="2.1.1.150"/>
    </reaction>
</comment>
<dbReference type="GO" id="GO:0006729">
    <property type="term" value="P:tetrahydrobiopterin biosynthetic process"/>
    <property type="evidence" value="ECO:0007669"/>
    <property type="project" value="InterPro"/>
</dbReference>
<accession>A0A8T0K8H4</accession>
<evidence type="ECO:0000256" key="3">
    <source>
        <dbReference type="ARBA" id="ARBA00022603"/>
    </source>
</evidence>
<comment type="similarity">
    <text evidence="2">Belongs to the pterin-4-alpha-carbinolamine dehydratase family.</text>
</comment>
<dbReference type="FunFam" id="3.40.50.150:FF:000057">
    <property type="entry name" value="O-methyltransferase ZRP4"/>
    <property type="match status" value="1"/>
</dbReference>
<gene>
    <name evidence="10" type="ORF">HKW66_Vig0066040</name>
</gene>
<reference evidence="10 11" key="1">
    <citation type="submission" date="2020-05" db="EMBL/GenBank/DDBJ databases">
        <title>Vigna angularis (adzuki bean) Var. LongXiaoDou No. 4 denovo assembly.</title>
        <authorList>
            <person name="Xiang H."/>
        </authorList>
    </citation>
    <scope>NUCLEOTIDE SEQUENCE [LARGE SCALE GENOMIC DNA]</scope>
    <source>
        <tissue evidence="10">Leaf</tissue>
    </source>
</reference>
<sequence length="463" mass="51899">MDVEELFQAQAHLYKYTYSFVASMCLKSAVNLGIPDAIFKNGKPITLSELVLALQIQPTKSGHVYRLMRLLAHAGFFATTKVVKDDKEEVGYDLTPSSRLLLKDNVPTLSPFVRAMFHPAIVHSSESLPEWFHRNETTPCDTAFGMSFWEYLSQNQEFNGLFNEAMVSDSGMVNLVMKNCKSVFEGLNSLVDVGGGKGGVGRIVCESLPNLQWTVLDLPHVVENLPDSTNLKFVGGDMFQSIPPADAVLLKLVLHAYSDEECIKVLKKCKEAVSKKGKTGKVIIIDIVVGQKNENHELTEAKLFFDMIMMVVVTGREREEKEWEKLFLEAGFSHYKITNIFDLSAKKCAPCNTKDLQPMTQDEARTLLPQVADWDLVNEDGVLKLRRSWKVKTFTKGLEFFRIIGDLAEAEGHHPDLHLVGWNNVTIEIWTHSVGGLTQNDFILAAKMNGLNLHGLVRRKAPD</sequence>
<dbReference type="GO" id="GO:0033800">
    <property type="term" value="F:isoflavone 7-O-methyltransferase activity"/>
    <property type="evidence" value="ECO:0007669"/>
    <property type="project" value="UniProtKB-EC"/>
</dbReference>
<dbReference type="InterPro" id="IPR029063">
    <property type="entry name" value="SAM-dependent_MTases_sf"/>
</dbReference>
<name>A0A8T0K8H4_PHAAN</name>
<dbReference type="InterPro" id="IPR001077">
    <property type="entry name" value="COMT_C"/>
</dbReference>
<evidence type="ECO:0000313" key="11">
    <source>
        <dbReference type="Proteomes" id="UP000743370"/>
    </source>
</evidence>
<dbReference type="PROSITE" id="PS51683">
    <property type="entry name" value="SAM_OMT_II"/>
    <property type="match status" value="1"/>
</dbReference>
<dbReference type="Gene3D" id="1.10.10.10">
    <property type="entry name" value="Winged helix-like DNA-binding domain superfamily/Winged helix DNA-binding domain"/>
    <property type="match status" value="1"/>
</dbReference>
<keyword evidence="5" id="KW-0949">S-adenosyl-L-methionine</keyword>
<dbReference type="SUPFAM" id="SSF55248">
    <property type="entry name" value="PCD-like"/>
    <property type="match status" value="1"/>
</dbReference>
<dbReference type="InterPro" id="IPR001533">
    <property type="entry name" value="Pterin_deHydtase"/>
</dbReference>
<dbReference type="Gene3D" id="3.40.50.150">
    <property type="entry name" value="Vaccinia Virus protein VP39"/>
    <property type="match status" value="1"/>
</dbReference>
<keyword evidence="6" id="KW-0456">Lyase</keyword>
<proteinExistence type="inferred from homology"/>
<organism evidence="10 11">
    <name type="scientific">Phaseolus angularis</name>
    <name type="common">Azuki bean</name>
    <name type="synonym">Vigna angularis</name>
    <dbReference type="NCBI Taxonomy" id="3914"/>
    <lineage>
        <taxon>Eukaryota</taxon>
        <taxon>Viridiplantae</taxon>
        <taxon>Streptophyta</taxon>
        <taxon>Embryophyta</taxon>
        <taxon>Tracheophyta</taxon>
        <taxon>Spermatophyta</taxon>
        <taxon>Magnoliopsida</taxon>
        <taxon>eudicotyledons</taxon>
        <taxon>Gunneridae</taxon>
        <taxon>Pentapetalae</taxon>
        <taxon>rosids</taxon>
        <taxon>fabids</taxon>
        <taxon>Fabales</taxon>
        <taxon>Fabaceae</taxon>
        <taxon>Papilionoideae</taxon>
        <taxon>50 kb inversion clade</taxon>
        <taxon>NPAAA clade</taxon>
        <taxon>indigoferoid/millettioid clade</taxon>
        <taxon>Phaseoleae</taxon>
        <taxon>Vigna</taxon>
    </lineage>
</organism>
<dbReference type="GO" id="GO:0009717">
    <property type="term" value="P:isoflavonoid biosynthetic process"/>
    <property type="evidence" value="ECO:0007669"/>
    <property type="project" value="UniProtKB-ARBA"/>
</dbReference>
<dbReference type="InterPro" id="IPR012967">
    <property type="entry name" value="COMT_dimerisation"/>
</dbReference>
<dbReference type="GO" id="GO:0046983">
    <property type="term" value="F:protein dimerization activity"/>
    <property type="evidence" value="ECO:0007669"/>
    <property type="project" value="InterPro"/>
</dbReference>
<dbReference type="SUPFAM" id="SSF53335">
    <property type="entry name" value="S-adenosyl-L-methionine-dependent methyltransferases"/>
    <property type="match status" value="1"/>
</dbReference>
<dbReference type="Pfam" id="PF08100">
    <property type="entry name" value="Dimerisation"/>
    <property type="match status" value="1"/>
</dbReference>
<evidence type="ECO:0000256" key="2">
    <source>
        <dbReference type="ARBA" id="ARBA00006472"/>
    </source>
</evidence>
<evidence type="ECO:0000313" key="10">
    <source>
        <dbReference type="EMBL" id="KAG2396020.1"/>
    </source>
</evidence>
<feature type="domain" description="O-methyltransferase C-terminal" evidence="8">
    <location>
        <begin position="131"/>
        <end position="333"/>
    </location>
</feature>
<keyword evidence="4" id="KW-0808">Transferase</keyword>
<dbReference type="Pfam" id="PF01329">
    <property type="entry name" value="Pterin_4a"/>
    <property type="match status" value="1"/>
</dbReference>
<evidence type="ECO:0000256" key="6">
    <source>
        <dbReference type="ARBA" id="ARBA00023239"/>
    </source>
</evidence>
<evidence type="ECO:0000256" key="4">
    <source>
        <dbReference type="ARBA" id="ARBA00022679"/>
    </source>
</evidence>
<dbReference type="InterPro" id="IPR016461">
    <property type="entry name" value="COMT-like"/>
</dbReference>
<evidence type="ECO:0000256" key="5">
    <source>
        <dbReference type="ARBA" id="ARBA00022691"/>
    </source>
</evidence>
<dbReference type="InterPro" id="IPR036390">
    <property type="entry name" value="WH_DNA-bd_sf"/>
</dbReference>
<keyword evidence="3" id="KW-0489">Methyltransferase</keyword>
<dbReference type="AlphaFoldDB" id="A0A8T0K8H4"/>
<evidence type="ECO:0000256" key="7">
    <source>
        <dbReference type="ARBA" id="ARBA00050968"/>
    </source>
</evidence>
<evidence type="ECO:0000259" key="8">
    <source>
        <dbReference type="Pfam" id="PF00891"/>
    </source>
</evidence>
<protein>
    <submittedName>
        <fullName evidence="10">Isoflavone 4'-O-methyltransferase</fullName>
    </submittedName>
</protein>
<dbReference type="InterPro" id="IPR036388">
    <property type="entry name" value="WH-like_DNA-bd_sf"/>
</dbReference>
<dbReference type="FunFam" id="1.10.10.10:FF:000213">
    <property type="entry name" value="Coniferyl alcohol 9-O-methyltransferase"/>
    <property type="match status" value="1"/>
</dbReference>
<comment type="caution">
    <text evidence="10">The sequence shown here is derived from an EMBL/GenBank/DDBJ whole genome shotgun (WGS) entry which is preliminary data.</text>
</comment>